<dbReference type="AlphaFoldDB" id="A0A7Y3SWB4"/>
<dbReference type="Gene3D" id="3.60.15.10">
    <property type="entry name" value="Ribonuclease Z/Hydroxyacylglutathione hydrolase-like"/>
    <property type="match status" value="1"/>
</dbReference>
<dbReference type="SUPFAM" id="SSF52200">
    <property type="entry name" value="Toll/Interleukin receptor TIR domain"/>
    <property type="match status" value="1"/>
</dbReference>
<dbReference type="InterPro" id="IPR000157">
    <property type="entry name" value="TIR_dom"/>
</dbReference>
<dbReference type="PANTHER" id="PTHR30619">
    <property type="entry name" value="DNA INTERNALIZATION/COMPETENCE PROTEIN COMEC/REC2"/>
    <property type="match status" value="1"/>
</dbReference>
<accession>A0A7Y3SWB4</accession>
<dbReference type="EMBL" id="JABEYB010000007">
    <property type="protein sequence ID" value="NNU76352.1"/>
    <property type="molecule type" value="Genomic_DNA"/>
</dbReference>
<evidence type="ECO:0000313" key="2">
    <source>
        <dbReference type="EMBL" id="NNU76352.1"/>
    </source>
</evidence>
<proteinExistence type="predicted"/>
<dbReference type="PANTHER" id="PTHR30619:SF1">
    <property type="entry name" value="RECOMBINATION PROTEIN 2"/>
    <property type="match status" value="1"/>
</dbReference>
<gene>
    <name evidence="2" type="ORF">HLQ16_10455</name>
</gene>
<evidence type="ECO:0000259" key="1">
    <source>
        <dbReference type="Pfam" id="PF13676"/>
    </source>
</evidence>
<dbReference type="InterPro" id="IPR036866">
    <property type="entry name" value="RibonucZ/Hydroxyglut_hydro"/>
</dbReference>
<dbReference type="InterPro" id="IPR052159">
    <property type="entry name" value="Competence_DNA_uptake"/>
</dbReference>
<evidence type="ECO:0000313" key="3">
    <source>
        <dbReference type="Proteomes" id="UP000531659"/>
    </source>
</evidence>
<dbReference type="SUPFAM" id="SSF56281">
    <property type="entry name" value="Metallo-hydrolase/oxidoreductase"/>
    <property type="match status" value="1"/>
</dbReference>
<dbReference type="InterPro" id="IPR035897">
    <property type="entry name" value="Toll_tir_struct_dom_sf"/>
</dbReference>
<dbReference type="Pfam" id="PF13676">
    <property type="entry name" value="TIR_2"/>
    <property type="match status" value="1"/>
</dbReference>
<dbReference type="RefSeq" id="WP_171297041.1">
    <property type="nucleotide sequence ID" value="NZ_CP087098.1"/>
</dbReference>
<feature type="domain" description="TIR" evidence="1">
    <location>
        <begin position="8"/>
        <end position="96"/>
    </location>
</feature>
<organism evidence="2 3">
    <name type="scientific">Clostridium estertheticum</name>
    <dbReference type="NCBI Taxonomy" id="238834"/>
    <lineage>
        <taxon>Bacteria</taxon>
        <taxon>Bacillati</taxon>
        <taxon>Bacillota</taxon>
        <taxon>Clostridia</taxon>
        <taxon>Eubacteriales</taxon>
        <taxon>Clostridiaceae</taxon>
        <taxon>Clostridium</taxon>
    </lineage>
</organism>
<dbReference type="GO" id="GO:0007165">
    <property type="term" value="P:signal transduction"/>
    <property type="evidence" value="ECO:0007669"/>
    <property type="project" value="InterPro"/>
</dbReference>
<comment type="caution">
    <text evidence="2">The sequence shown here is derived from an EMBL/GenBank/DDBJ whole genome shotgun (WGS) entry which is preliminary data.</text>
</comment>
<dbReference type="Gene3D" id="3.40.50.10140">
    <property type="entry name" value="Toll/interleukin-1 receptor homology (TIR) domain"/>
    <property type="match status" value="1"/>
</dbReference>
<protein>
    <recommendedName>
        <fullName evidence="1">TIR domain-containing protein</fullName>
    </recommendedName>
</protein>
<name>A0A7Y3SWB4_9CLOT</name>
<reference evidence="2 3" key="1">
    <citation type="submission" date="2020-05" db="EMBL/GenBank/DDBJ databases">
        <title>Complete genome of Clostridium estertheticum subspecies estertheticum, isolated from Vacuum packed lamb meat from New Zealand imported to Switzerland.</title>
        <authorList>
            <person name="Wambui J."/>
            <person name="Stevens M.J.A."/>
            <person name="Stephan R."/>
        </authorList>
    </citation>
    <scope>NUCLEOTIDE SEQUENCE [LARGE SCALE GENOMIC DNA]</scope>
    <source>
        <strain evidence="2 3">CEST001</strain>
    </source>
</reference>
<dbReference type="Proteomes" id="UP000531659">
    <property type="component" value="Unassembled WGS sequence"/>
</dbReference>
<sequence>MGLKNAKIFLLYGCNDENLVNNIYNYFKDNYCIKLHRVKIDIETEKSIKEYIKSISEIDYAILLVSDSFLTSENCINEFLKVLKDKKYENKIFPVASSTKIFSSTEITKSKNISEEKYRVLTSPNLYNTGKHKNKKDNKDTFLNIIADKNNSQNIDVKTRIVDKLKEKGFLKKFNIITVGEGLGDCFFIEISNDYWETVVMIDGRDGKGNSYKQVKEKIEEYQNKGQGIDYLIVTHIDSDHINGINNILQLDEMDARKAFEKTVIIYNYVTKPVVNYEHALKFEECIVDNIVIPTCKNNYIPYSCPCLKILSLKKRQYFDPREQQGYKDCAYLTLVHPSDKIEINDVYNDYIKKTSKEKKQPDQELVNRHSIAFLLEYGDVVVLFTGDSSIEIIKNKIHNLKNMEDRKINLIKIPHHGSKDNNTGLVEFAQVHECSKFLVTGEKKWNKKHPSSDLVEELVNGIGDNMHIYTNVELNIYEEKIFRDTEIDMMGD</sequence>